<dbReference type="InterPro" id="IPR044068">
    <property type="entry name" value="CB"/>
</dbReference>
<dbReference type="EMBL" id="LHYF01000042">
    <property type="protein sequence ID" value="KXB06315.1"/>
    <property type="molecule type" value="Genomic_DNA"/>
</dbReference>
<name>A0A133VIP0_9EURY</name>
<reference evidence="4 5" key="1">
    <citation type="journal article" date="2016" name="Sci. Rep.">
        <title>Metabolic traits of an uncultured archaeal lineage -MSBL1- from brine pools of the Red Sea.</title>
        <authorList>
            <person name="Mwirichia R."/>
            <person name="Alam I."/>
            <person name="Rashid M."/>
            <person name="Vinu M."/>
            <person name="Ba-Alawi W."/>
            <person name="Anthony Kamau A."/>
            <person name="Kamanda Ngugi D."/>
            <person name="Goker M."/>
            <person name="Klenk H.P."/>
            <person name="Bajic V."/>
            <person name="Stingl U."/>
        </authorList>
    </citation>
    <scope>NUCLEOTIDE SEQUENCE [LARGE SCALE GENOMIC DNA]</scope>
    <source>
        <strain evidence="4">SCGC-AAA382C18</strain>
    </source>
</reference>
<evidence type="ECO:0000259" key="3">
    <source>
        <dbReference type="PROSITE" id="PS51900"/>
    </source>
</evidence>
<dbReference type="Gene3D" id="1.10.150.130">
    <property type="match status" value="1"/>
</dbReference>
<evidence type="ECO:0000256" key="1">
    <source>
        <dbReference type="ARBA" id="ARBA00023125"/>
    </source>
</evidence>
<gene>
    <name evidence="4" type="ORF">AKJ52_02340</name>
</gene>
<dbReference type="Proteomes" id="UP000070404">
    <property type="component" value="Unassembled WGS sequence"/>
</dbReference>
<dbReference type="AlphaFoldDB" id="A0A133VIP0"/>
<dbReference type="InterPro" id="IPR010998">
    <property type="entry name" value="Integrase_recombinase_N"/>
</dbReference>
<keyword evidence="5" id="KW-1185">Reference proteome</keyword>
<evidence type="ECO:0000256" key="2">
    <source>
        <dbReference type="PROSITE-ProRule" id="PRU01248"/>
    </source>
</evidence>
<comment type="caution">
    <text evidence="4">The sequence shown here is derived from an EMBL/GenBank/DDBJ whole genome shotgun (WGS) entry which is preliminary data.</text>
</comment>
<evidence type="ECO:0000313" key="4">
    <source>
        <dbReference type="EMBL" id="KXB06315.1"/>
    </source>
</evidence>
<dbReference type="GO" id="GO:0003677">
    <property type="term" value="F:DNA binding"/>
    <property type="evidence" value="ECO:0007669"/>
    <property type="project" value="UniProtKB-UniRule"/>
</dbReference>
<sequence>MGVKEDWLNDFQNENTTAAYEIALRQFEDSIDNNLDEYLKELKKDKEEGRKKFWKDLKEFWKSLSDLAPKSQNNKVSAVKLFFKDHEINIPESEWSKFRRRKMRSNRPLTRDKAGTKEEWRKIINNIQRPPGKALFLALLST</sequence>
<protein>
    <recommendedName>
        <fullName evidence="3">Core-binding (CB) domain-containing protein</fullName>
    </recommendedName>
</protein>
<organism evidence="4 5">
    <name type="scientific">candidate division MSBL1 archaeon SCGC-AAA382C18</name>
    <dbReference type="NCBI Taxonomy" id="1698281"/>
    <lineage>
        <taxon>Archaea</taxon>
        <taxon>Methanobacteriati</taxon>
        <taxon>Methanobacteriota</taxon>
        <taxon>candidate division MSBL1</taxon>
    </lineage>
</organism>
<proteinExistence type="predicted"/>
<keyword evidence="1 2" id="KW-0238">DNA-binding</keyword>
<feature type="domain" description="Core-binding (CB)" evidence="3">
    <location>
        <begin position="1"/>
        <end position="87"/>
    </location>
</feature>
<accession>A0A133VIP0</accession>
<evidence type="ECO:0000313" key="5">
    <source>
        <dbReference type="Proteomes" id="UP000070404"/>
    </source>
</evidence>
<dbReference type="PROSITE" id="PS51900">
    <property type="entry name" value="CB"/>
    <property type="match status" value="1"/>
</dbReference>